<evidence type="ECO:0000256" key="2">
    <source>
        <dbReference type="ARBA" id="ARBA00023125"/>
    </source>
</evidence>
<evidence type="ECO:0000256" key="1">
    <source>
        <dbReference type="ARBA" id="ARBA00023015"/>
    </source>
</evidence>
<dbReference type="PANTHER" id="PTHR30136:SF35">
    <property type="entry name" value="HTH-TYPE TRANSCRIPTIONAL REGULATOR RV1719"/>
    <property type="match status" value="1"/>
</dbReference>
<dbReference type="GO" id="GO:0003677">
    <property type="term" value="F:DNA binding"/>
    <property type="evidence" value="ECO:0007669"/>
    <property type="project" value="UniProtKB-KW"/>
</dbReference>
<dbReference type="SUPFAM" id="SSF46785">
    <property type="entry name" value="Winged helix' DNA-binding domain"/>
    <property type="match status" value="1"/>
</dbReference>
<feature type="domain" description="IclR-ED" evidence="5">
    <location>
        <begin position="68"/>
        <end position="251"/>
    </location>
</feature>
<dbReference type="InterPro" id="IPR029016">
    <property type="entry name" value="GAF-like_dom_sf"/>
</dbReference>
<dbReference type="InterPro" id="IPR014757">
    <property type="entry name" value="Tscrpt_reg_IclR_C"/>
</dbReference>
<evidence type="ECO:0000259" key="5">
    <source>
        <dbReference type="PROSITE" id="PS51078"/>
    </source>
</evidence>
<dbReference type="Gene3D" id="3.30.450.40">
    <property type="match status" value="1"/>
</dbReference>
<keyword evidence="3" id="KW-0804">Transcription</keyword>
<proteinExistence type="predicted"/>
<dbReference type="PANTHER" id="PTHR30136">
    <property type="entry name" value="HELIX-TURN-HELIX TRANSCRIPTIONAL REGULATOR, ICLR FAMILY"/>
    <property type="match status" value="1"/>
</dbReference>
<reference evidence="6 7" key="1">
    <citation type="journal article" date="2019" name="Int. J. Syst. Evol. Microbiol.">
        <title>The Global Catalogue of Microorganisms (GCM) 10K type strain sequencing project: providing services to taxonomists for standard genome sequencing and annotation.</title>
        <authorList>
            <consortium name="The Broad Institute Genomics Platform"/>
            <consortium name="The Broad Institute Genome Sequencing Center for Infectious Disease"/>
            <person name="Wu L."/>
            <person name="Ma J."/>
        </authorList>
    </citation>
    <scope>NUCLEOTIDE SEQUENCE [LARGE SCALE GENOMIC DNA]</scope>
    <source>
        <strain evidence="6 7">LMG 29247</strain>
    </source>
</reference>
<organism evidence="6 7">
    <name type="scientific">Natrinema soli</name>
    <dbReference type="NCBI Taxonomy" id="1930624"/>
    <lineage>
        <taxon>Archaea</taxon>
        <taxon>Methanobacteriati</taxon>
        <taxon>Methanobacteriota</taxon>
        <taxon>Stenosarchaea group</taxon>
        <taxon>Halobacteria</taxon>
        <taxon>Halobacteriales</taxon>
        <taxon>Natrialbaceae</taxon>
        <taxon>Natrinema</taxon>
    </lineage>
</organism>
<dbReference type="Proteomes" id="UP001596383">
    <property type="component" value="Unassembled WGS sequence"/>
</dbReference>
<dbReference type="GO" id="GO:0006355">
    <property type="term" value="P:regulation of DNA-templated transcription"/>
    <property type="evidence" value="ECO:0007669"/>
    <property type="project" value="UniProtKB-ARBA"/>
</dbReference>
<dbReference type="AlphaFoldDB" id="A0ABD5SJS8"/>
<dbReference type="RefSeq" id="WP_273738325.1">
    <property type="nucleotide sequence ID" value="NZ_JAQIVI010000137.1"/>
</dbReference>
<dbReference type="EMBL" id="JBHSWV010000137">
    <property type="protein sequence ID" value="MFC6765294.1"/>
    <property type="molecule type" value="Genomic_DNA"/>
</dbReference>
<dbReference type="PROSITE" id="PS51077">
    <property type="entry name" value="HTH_ICLR"/>
    <property type="match status" value="1"/>
</dbReference>
<evidence type="ECO:0000313" key="6">
    <source>
        <dbReference type="EMBL" id="MFC6765294.1"/>
    </source>
</evidence>
<dbReference type="SMART" id="SM00346">
    <property type="entry name" value="HTH_ICLR"/>
    <property type="match status" value="1"/>
</dbReference>
<dbReference type="InterPro" id="IPR036388">
    <property type="entry name" value="WH-like_DNA-bd_sf"/>
</dbReference>
<feature type="domain" description="HTH iclR-type" evidence="4">
    <location>
        <begin position="8"/>
        <end position="67"/>
    </location>
</feature>
<sequence>MTGRTSTMSSVLRAFTVLETLGEVNGAGPSELAALLDIPKSTAHAYLRTLAETGYVINDGGEYRLSYRFLKTGSQIKHQNGLFQVSEEFLKDLAEQTGELVSLAVEQSGQAVILHKTFGERSLELGIYAGMTIPLHTNATGKVILAHLPDERTDEIIETRGLAQVTDETITDEGTLRAELDEIRERGYAVDWNQQVTGMGLIAAPILVDGRLDGAIGIVSPTGRIRNDSYQRTLLQKLQETIDSITIKHRYGP</sequence>
<protein>
    <submittedName>
        <fullName evidence="6">IclR family transcriptional regulator</fullName>
    </submittedName>
</protein>
<comment type="caution">
    <text evidence="6">The sequence shown here is derived from an EMBL/GenBank/DDBJ whole genome shotgun (WGS) entry which is preliminary data.</text>
</comment>
<name>A0ABD5SJS8_9EURY</name>
<dbReference type="Gene3D" id="1.10.10.10">
    <property type="entry name" value="Winged helix-like DNA-binding domain superfamily/Winged helix DNA-binding domain"/>
    <property type="match status" value="1"/>
</dbReference>
<dbReference type="InterPro" id="IPR036390">
    <property type="entry name" value="WH_DNA-bd_sf"/>
</dbReference>
<dbReference type="InterPro" id="IPR050707">
    <property type="entry name" value="HTH_MetabolicPath_Reg"/>
</dbReference>
<gene>
    <name evidence="6" type="ORF">ACFQE6_09890</name>
</gene>
<evidence type="ECO:0000256" key="3">
    <source>
        <dbReference type="ARBA" id="ARBA00023163"/>
    </source>
</evidence>
<dbReference type="Pfam" id="PF09339">
    <property type="entry name" value="HTH_IclR"/>
    <property type="match status" value="1"/>
</dbReference>
<dbReference type="PROSITE" id="PS51078">
    <property type="entry name" value="ICLR_ED"/>
    <property type="match status" value="1"/>
</dbReference>
<dbReference type="SUPFAM" id="SSF55781">
    <property type="entry name" value="GAF domain-like"/>
    <property type="match status" value="1"/>
</dbReference>
<accession>A0ABD5SJS8</accession>
<dbReference type="InterPro" id="IPR005471">
    <property type="entry name" value="Tscrpt_reg_IclR_N"/>
</dbReference>
<keyword evidence="7" id="KW-1185">Reference proteome</keyword>
<keyword evidence="1" id="KW-0805">Transcription regulation</keyword>
<evidence type="ECO:0000259" key="4">
    <source>
        <dbReference type="PROSITE" id="PS51077"/>
    </source>
</evidence>
<keyword evidence="2" id="KW-0238">DNA-binding</keyword>
<evidence type="ECO:0000313" key="7">
    <source>
        <dbReference type="Proteomes" id="UP001596383"/>
    </source>
</evidence>
<dbReference type="Pfam" id="PF01614">
    <property type="entry name" value="IclR_C"/>
    <property type="match status" value="1"/>
</dbReference>